<accession>A0A382G231</accession>
<evidence type="ECO:0000259" key="1">
    <source>
        <dbReference type="Pfam" id="PF01575"/>
    </source>
</evidence>
<dbReference type="InterPro" id="IPR052342">
    <property type="entry name" value="MCH/BMMD"/>
</dbReference>
<dbReference type="EMBL" id="UINC01052933">
    <property type="protein sequence ID" value="SVB68845.1"/>
    <property type="molecule type" value="Genomic_DNA"/>
</dbReference>
<dbReference type="PANTHER" id="PTHR43664:SF1">
    <property type="entry name" value="BETA-METHYLMALYL-COA DEHYDRATASE"/>
    <property type="match status" value="1"/>
</dbReference>
<organism evidence="2">
    <name type="scientific">marine metagenome</name>
    <dbReference type="NCBI Taxonomy" id="408172"/>
    <lineage>
        <taxon>unclassified sequences</taxon>
        <taxon>metagenomes</taxon>
        <taxon>ecological metagenomes</taxon>
    </lineage>
</organism>
<protein>
    <recommendedName>
        <fullName evidence="1">MaoC-like domain-containing protein</fullName>
    </recommendedName>
</protein>
<dbReference type="AlphaFoldDB" id="A0A382G231"/>
<reference evidence="2" key="1">
    <citation type="submission" date="2018-05" db="EMBL/GenBank/DDBJ databases">
        <authorList>
            <person name="Lanie J.A."/>
            <person name="Ng W.-L."/>
            <person name="Kazmierczak K.M."/>
            <person name="Andrzejewski T.M."/>
            <person name="Davidsen T.M."/>
            <person name="Wayne K.J."/>
            <person name="Tettelin H."/>
            <person name="Glass J.I."/>
            <person name="Rusch D."/>
            <person name="Podicherti R."/>
            <person name="Tsui H.-C.T."/>
            <person name="Winkler M.E."/>
        </authorList>
    </citation>
    <scope>NUCLEOTIDE SEQUENCE</scope>
</reference>
<dbReference type="PANTHER" id="PTHR43664">
    <property type="entry name" value="MONOAMINE OXIDASE-RELATED"/>
    <property type="match status" value="1"/>
</dbReference>
<dbReference type="Pfam" id="PF01575">
    <property type="entry name" value="MaoC_dehydratas"/>
    <property type="match status" value="1"/>
</dbReference>
<feature type="domain" description="MaoC-like" evidence="1">
    <location>
        <begin position="11"/>
        <end position="113"/>
    </location>
</feature>
<proteinExistence type="predicted"/>
<dbReference type="CDD" id="cd03454">
    <property type="entry name" value="YdeM"/>
    <property type="match status" value="1"/>
</dbReference>
<dbReference type="InterPro" id="IPR029069">
    <property type="entry name" value="HotDog_dom_sf"/>
</dbReference>
<sequence length="149" mass="16648">MVEIYFEDFQVGQVYELGSYTVSEEQILTFAREFDPQPFHVDSVLAAESIYGGIIASGLHTASIFMRLLCDGLLCRSASMGSPGQDELRWLRPVRPGDTLTARGTVEELIPSKSKPDRGLVRKSYEVLNQHGEKVMTMRGLGMFGRRSD</sequence>
<evidence type="ECO:0000313" key="2">
    <source>
        <dbReference type="EMBL" id="SVB68845.1"/>
    </source>
</evidence>
<dbReference type="InterPro" id="IPR002539">
    <property type="entry name" value="MaoC-like_dom"/>
</dbReference>
<dbReference type="SUPFAM" id="SSF54637">
    <property type="entry name" value="Thioesterase/thiol ester dehydrase-isomerase"/>
    <property type="match status" value="1"/>
</dbReference>
<name>A0A382G231_9ZZZZ</name>
<dbReference type="Gene3D" id="3.10.129.10">
    <property type="entry name" value="Hotdog Thioesterase"/>
    <property type="match status" value="1"/>
</dbReference>
<gene>
    <name evidence="2" type="ORF">METZ01_LOCUS221699</name>
</gene>